<evidence type="ECO:0000313" key="2">
    <source>
        <dbReference type="Proteomes" id="UP000095281"/>
    </source>
</evidence>
<keyword evidence="2" id="KW-1185">Reference proteome</keyword>
<proteinExistence type="predicted"/>
<evidence type="ECO:0000256" key="1">
    <source>
        <dbReference type="SAM" id="MobiDB-lite"/>
    </source>
</evidence>
<dbReference type="WBParaSite" id="MhA1_Contig1318.frz3.gene5">
    <property type="protein sequence ID" value="MhA1_Contig1318.frz3.gene5"/>
    <property type="gene ID" value="MhA1_Contig1318.frz3.gene5"/>
</dbReference>
<evidence type="ECO:0000313" key="3">
    <source>
        <dbReference type="WBParaSite" id="MhA1_Contig1318.frz3.gene5"/>
    </source>
</evidence>
<name>A0A1I8B3J3_MELHA</name>
<reference evidence="3" key="1">
    <citation type="submission" date="2016-11" db="UniProtKB">
        <authorList>
            <consortium name="WormBaseParasite"/>
        </authorList>
    </citation>
    <scope>IDENTIFICATION</scope>
</reference>
<dbReference type="Proteomes" id="UP000095281">
    <property type="component" value="Unplaced"/>
</dbReference>
<protein>
    <submittedName>
        <fullName evidence="3">WRKY domain-containing protein</fullName>
    </submittedName>
</protein>
<feature type="region of interest" description="Disordered" evidence="1">
    <location>
        <begin position="114"/>
        <end position="158"/>
    </location>
</feature>
<feature type="compositionally biased region" description="Basic and acidic residues" evidence="1">
    <location>
        <begin position="122"/>
        <end position="146"/>
    </location>
</feature>
<organism evidence="2 3">
    <name type="scientific">Meloidogyne hapla</name>
    <name type="common">Root-knot nematode worm</name>
    <dbReference type="NCBI Taxonomy" id="6305"/>
    <lineage>
        <taxon>Eukaryota</taxon>
        <taxon>Metazoa</taxon>
        <taxon>Ecdysozoa</taxon>
        <taxon>Nematoda</taxon>
        <taxon>Chromadorea</taxon>
        <taxon>Rhabditida</taxon>
        <taxon>Tylenchina</taxon>
        <taxon>Tylenchomorpha</taxon>
        <taxon>Tylenchoidea</taxon>
        <taxon>Meloidogynidae</taxon>
        <taxon>Meloidogyninae</taxon>
        <taxon>Meloidogyne</taxon>
    </lineage>
</organism>
<sequence length="277" mass="31087">MQRSIGVCLCWSDLEKRRKAIDLFVQRQLEVVDGIPKKVFYECGATPTNCKYNVTAVRNETTGHFELFEMGEHSHPVRANISSASFSPSGFLVDQTTPSCAQSLTQTVTYSNKHIELPSSDDQSKISTQDEKPTTKDQKSCFDTSKHKSSPNPERVLPPKKVLKLTQSNIKIRDFSTESLKSEMTSTTNSPDVLWTSKRKLPAAKKSFNGAENQASLIFDNSFDECIGLLTEDSSKLDTSPVQMEEELKVQMEEEPKGFLFYFYGGFEPVRTANKGK</sequence>
<dbReference type="AlphaFoldDB" id="A0A1I8B3J3"/>
<accession>A0A1I8B3J3</accession>